<protein>
    <recommendedName>
        <fullName evidence="9">Flagellar M-ring protein</fullName>
    </recommendedName>
</protein>
<keyword evidence="5 10" id="KW-0812">Transmembrane</keyword>
<dbReference type="Pfam" id="PF08345">
    <property type="entry name" value="YscJ_FliF_C"/>
    <property type="match status" value="1"/>
</dbReference>
<evidence type="ECO:0000256" key="9">
    <source>
        <dbReference type="PIRNR" id="PIRNR004862"/>
    </source>
</evidence>
<dbReference type="InterPro" id="IPR045851">
    <property type="entry name" value="AMP-bd_C_sf"/>
</dbReference>
<dbReference type="AlphaFoldDB" id="A0A1X7GPK0"/>
<dbReference type="InterPro" id="IPR006182">
    <property type="entry name" value="FliF_N_dom"/>
</dbReference>
<dbReference type="GO" id="GO:0009431">
    <property type="term" value="C:bacterial-type flagellum basal body, MS ring"/>
    <property type="evidence" value="ECO:0007669"/>
    <property type="project" value="InterPro"/>
</dbReference>
<comment type="function">
    <text evidence="9">The M ring may be actively involved in energy transduction.</text>
</comment>
<dbReference type="Proteomes" id="UP000192934">
    <property type="component" value="Chromosome I"/>
</dbReference>
<keyword evidence="13" id="KW-0966">Cell projection</keyword>
<gene>
    <name evidence="13" type="ORF">SAMN06295910_2045</name>
</gene>
<evidence type="ECO:0000256" key="10">
    <source>
        <dbReference type="SAM" id="Phobius"/>
    </source>
</evidence>
<keyword evidence="4" id="KW-1003">Cell membrane</keyword>
<proteinExistence type="inferred from homology"/>
<keyword evidence="8 9" id="KW-0975">Bacterial flagellum</keyword>
<dbReference type="GO" id="GO:0071973">
    <property type="term" value="P:bacterial-type flagellum-dependent cell motility"/>
    <property type="evidence" value="ECO:0007669"/>
    <property type="project" value="InterPro"/>
</dbReference>
<name>A0A1X7GPK0_9SPHN</name>
<dbReference type="GO" id="GO:0005886">
    <property type="term" value="C:plasma membrane"/>
    <property type="evidence" value="ECO:0007669"/>
    <property type="project" value="UniProtKB-SubCell"/>
</dbReference>
<dbReference type="PANTHER" id="PTHR30046:SF0">
    <property type="entry name" value="FLAGELLAR M-RING PROTEIN"/>
    <property type="match status" value="1"/>
</dbReference>
<feature type="domain" description="Flagellar M-ring N-terminal" evidence="11">
    <location>
        <begin position="75"/>
        <end position="244"/>
    </location>
</feature>
<keyword evidence="14" id="KW-1185">Reference proteome</keyword>
<dbReference type="EMBL" id="LT840185">
    <property type="protein sequence ID" value="SMF72609.1"/>
    <property type="molecule type" value="Genomic_DNA"/>
</dbReference>
<keyword evidence="7 10" id="KW-0472">Membrane</keyword>
<dbReference type="Pfam" id="PF01514">
    <property type="entry name" value="YscJ_FliF"/>
    <property type="match status" value="1"/>
</dbReference>
<evidence type="ECO:0000256" key="7">
    <source>
        <dbReference type="ARBA" id="ARBA00023136"/>
    </source>
</evidence>
<dbReference type="PANTHER" id="PTHR30046">
    <property type="entry name" value="FLAGELLAR M-RING PROTEIN"/>
    <property type="match status" value="1"/>
</dbReference>
<evidence type="ECO:0000259" key="12">
    <source>
        <dbReference type="Pfam" id="PF08345"/>
    </source>
</evidence>
<dbReference type="PIRSF" id="PIRSF004862">
    <property type="entry name" value="FliF"/>
    <property type="match status" value="1"/>
</dbReference>
<dbReference type="InterPro" id="IPR013556">
    <property type="entry name" value="Flag_M-ring_C"/>
</dbReference>
<evidence type="ECO:0000313" key="14">
    <source>
        <dbReference type="Proteomes" id="UP000192934"/>
    </source>
</evidence>
<feature type="transmembrane region" description="Helical" evidence="10">
    <location>
        <begin position="50"/>
        <end position="69"/>
    </location>
</feature>
<feature type="domain" description="Flagellar M-ring C-terminal" evidence="12">
    <location>
        <begin position="276"/>
        <end position="448"/>
    </location>
</feature>
<evidence type="ECO:0000256" key="1">
    <source>
        <dbReference type="ARBA" id="ARBA00004117"/>
    </source>
</evidence>
<dbReference type="STRING" id="941907.SAMN06295910_2045"/>
<evidence type="ECO:0000256" key="8">
    <source>
        <dbReference type="ARBA" id="ARBA00023143"/>
    </source>
</evidence>
<keyword evidence="13" id="KW-0969">Cilium</keyword>
<evidence type="ECO:0000256" key="3">
    <source>
        <dbReference type="ARBA" id="ARBA00007971"/>
    </source>
</evidence>
<dbReference type="PRINTS" id="PR01009">
    <property type="entry name" value="FLGMRINGFLIF"/>
</dbReference>
<evidence type="ECO:0000256" key="5">
    <source>
        <dbReference type="ARBA" id="ARBA00022692"/>
    </source>
</evidence>
<dbReference type="InterPro" id="IPR043427">
    <property type="entry name" value="YscJ/FliF"/>
</dbReference>
<dbReference type="RefSeq" id="WP_085218678.1">
    <property type="nucleotide sequence ID" value="NZ_LT840185.1"/>
</dbReference>
<comment type="similarity">
    <text evidence="3 9">Belongs to the FliF family.</text>
</comment>
<sequence length="572" mass="59525">MSEIAANPNDIVAAPVRAPAARPAGSNMKLEGVMSNVRGFTSQPAVAKSLPAIAFLALIGIAALVWSYASQAPGRDLFRGLPDEDKAAVASALTTAGIKYNVDRSTGALTVGEDDYYQAKMLLASQGLPKGAPDGTQVLDSLPLGASRAVEGERLRGAREMDLARTIEAIDAVQSARIHLAVEQPSAFLRDRSKAAASVMLTLAPGRQLGDAQVQAIVHLVASSVPGLAPENVSVVDQNGRLLSSDSDGSSGASDRQVAIQAKIEDRYRDALVRMLTPIVGADNFTAQVHADVDFSETQATREQFPKDATVLTYEQGAFTTDGGAAGGEAGGIPGALSNQPPPAAQVAAAPGGAMTPPVPGASGETAEAAAKRTENYNRTFAVGREVSVTKEQIGSVKRLSVAVALKNPEGGKPRGKDEIAAIEALVKGAVGFDQNRGDVVAINARSFAPIETEEASWWEAGWVSLLVRNITALGLAALVIFGIARPLMKKGTAALAKRAEHSKVNVGSQIAAAIADQAQSDPTTRITLEMIEAAPGYEARAALVRNFVRQDPARAALVVRDLIRADSKEGN</sequence>
<dbReference type="OrthoDB" id="9807026at2"/>
<comment type="subcellular location">
    <subcellularLocation>
        <location evidence="1 9">Bacterial flagellum basal body</location>
    </subcellularLocation>
    <subcellularLocation>
        <location evidence="2">Cell membrane</location>
        <topology evidence="2">Multi-pass membrane protein</topology>
    </subcellularLocation>
</comment>
<reference evidence="14" key="1">
    <citation type="submission" date="2017-04" db="EMBL/GenBank/DDBJ databases">
        <authorList>
            <person name="Varghese N."/>
            <person name="Submissions S."/>
        </authorList>
    </citation>
    <scope>NUCLEOTIDE SEQUENCE [LARGE SCALE GENOMIC DNA]</scope>
    <source>
        <strain evidence="14">Dd16</strain>
    </source>
</reference>
<evidence type="ECO:0000256" key="2">
    <source>
        <dbReference type="ARBA" id="ARBA00004651"/>
    </source>
</evidence>
<dbReference type="NCBIfam" id="TIGR00206">
    <property type="entry name" value="fliF"/>
    <property type="match status" value="1"/>
</dbReference>
<keyword evidence="13" id="KW-0282">Flagellum</keyword>
<evidence type="ECO:0000256" key="4">
    <source>
        <dbReference type="ARBA" id="ARBA00022475"/>
    </source>
</evidence>
<dbReference type="InterPro" id="IPR000067">
    <property type="entry name" value="FlgMring_FliF"/>
</dbReference>
<evidence type="ECO:0000313" key="13">
    <source>
        <dbReference type="EMBL" id="SMF72609.1"/>
    </source>
</evidence>
<accession>A0A1X7GPK0</accession>
<evidence type="ECO:0000259" key="11">
    <source>
        <dbReference type="Pfam" id="PF01514"/>
    </source>
</evidence>
<keyword evidence="6 10" id="KW-1133">Transmembrane helix</keyword>
<organism evidence="13 14">
    <name type="scientific">Allosphingosinicella indica</name>
    <dbReference type="NCBI Taxonomy" id="941907"/>
    <lineage>
        <taxon>Bacteria</taxon>
        <taxon>Pseudomonadati</taxon>
        <taxon>Pseudomonadota</taxon>
        <taxon>Alphaproteobacteria</taxon>
        <taxon>Sphingomonadales</taxon>
        <taxon>Sphingomonadaceae</taxon>
        <taxon>Allosphingosinicella</taxon>
    </lineage>
</organism>
<evidence type="ECO:0000256" key="6">
    <source>
        <dbReference type="ARBA" id="ARBA00022989"/>
    </source>
</evidence>
<dbReference type="GO" id="GO:0003774">
    <property type="term" value="F:cytoskeletal motor activity"/>
    <property type="evidence" value="ECO:0007669"/>
    <property type="project" value="InterPro"/>
</dbReference>
<dbReference type="Gene3D" id="3.30.300.30">
    <property type="match status" value="1"/>
</dbReference>